<dbReference type="EMBL" id="FQZF01000003">
    <property type="protein sequence ID" value="SHI54831.1"/>
    <property type="molecule type" value="Genomic_DNA"/>
</dbReference>
<name>A0A1M6C1X0_9PROT</name>
<proteinExistence type="predicted"/>
<evidence type="ECO:0000313" key="1">
    <source>
        <dbReference type="EMBL" id="SHI54831.1"/>
    </source>
</evidence>
<keyword evidence="2" id="KW-1185">Reference proteome</keyword>
<evidence type="ECO:0000313" key="2">
    <source>
        <dbReference type="Proteomes" id="UP000184387"/>
    </source>
</evidence>
<evidence type="ECO:0008006" key="3">
    <source>
        <dbReference type="Google" id="ProtNLM"/>
    </source>
</evidence>
<protein>
    <recommendedName>
        <fullName evidence="3">YD repeat-containing protein</fullName>
    </recommendedName>
</protein>
<organism evidence="1 2">
    <name type="scientific">Muricoccus roseus</name>
    <dbReference type="NCBI Taxonomy" id="198092"/>
    <lineage>
        <taxon>Bacteria</taxon>
        <taxon>Pseudomonadati</taxon>
        <taxon>Pseudomonadota</taxon>
        <taxon>Alphaproteobacteria</taxon>
        <taxon>Acetobacterales</taxon>
        <taxon>Roseomonadaceae</taxon>
        <taxon>Muricoccus</taxon>
    </lineage>
</organism>
<sequence>MSGSAGDGYLDLTLDGDREEYYTPGEYYDLLDYVLEVRNGTLIRTDYDQEQYPFWSLIVSVWTLTGDPSNPLGPQISVTTRFDSGRTDVSETIFSNGPGSEILGHRVSHYDPSGRLVEHDVLDLSGTGTTYVLNEARQVEYQYTKALSTYGHGNWVQVATDFDLDNTQPWSRFTIQYVERRDSDPLPSRSEMLMDDGTSIVYDATFKTGYRARSTRRRDAGRPSMLRAASTTFTKPLPTPLWAPS</sequence>
<dbReference type="RefSeq" id="WP_073131227.1">
    <property type="nucleotide sequence ID" value="NZ_FQZF01000003.1"/>
</dbReference>
<gene>
    <name evidence="1" type="ORF">SAMN02745194_00552</name>
</gene>
<dbReference type="OrthoDB" id="8033153at2"/>
<reference evidence="1 2" key="1">
    <citation type="submission" date="2016-11" db="EMBL/GenBank/DDBJ databases">
        <authorList>
            <person name="Jaros S."/>
            <person name="Januszkiewicz K."/>
            <person name="Wedrychowicz H."/>
        </authorList>
    </citation>
    <scope>NUCLEOTIDE SEQUENCE [LARGE SCALE GENOMIC DNA]</scope>
    <source>
        <strain evidence="1 2">DSM 14916</strain>
    </source>
</reference>
<accession>A0A1M6C1X0</accession>
<dbReference type="STRING" id="198092.SAMN02745194_00552"/>
<dbReference type="AlphaFoldDB" id="A0A1M6C1X0"/>
<dbReference type="Proteomes" id="UP000184387">
    <property type="component" value="Unassembled WGS sequence"/>
</dbReference>